<name>A0ABN9V407_9DINO</name>
<keyword evidence="2" id="KW-0812">Transmembrane</keyword>
<evidence type="ECO:0000256" key="2">
    <source>
        <dbReference type="SAM" id="Phobius"/>
    </source>
</evidence>
<sequence length="382" mass="39353">MAAVAIVVMLMAAAPTKMLRVAWYRDPQSVPDEFGNAAAQGWAQLAPDMADARVGGWLVDPTLALLPKPAIPLSMCDELLGFATALPMEFAGETSAITPRPASATIPVAGRLRDPEEPDALVGDKRRGPKTPAQADVNLSAFIESCWPQGGSLSESGACDFAVARGRVADRVLAEAGGASADFKSRGAMEQALPRGRGASARAAGPRARGAAAETAAEQGEWRASCAGNGGEARSVLAAALVLLLPASLLVQAAGLSFAAGLGPRRGAAAAGARLRGGPGVSRRDSPIDMSDPIFLPTVLSSLAGIAFGAGMAALTDQSAKFSQERGAVPERLATQLSADAGMEDVESDDTDKKKDLVNKMRQAQGLEVVEVKKKETVDDGW</sequence>
<dbReference type="EMBL" id="CAUYUJ010016649">
    <property type="protein sequence ID" value="CAK0867495.1"/>
    <property type="molecule type" value="Genomic_DNA"/>
</dbReference>
<accession>A0ABN9V407</accession>
<evidence type="ECO:0000256" key="1">
    <source>
        <dbReference type="SAM" id="MobiDB-lite"/>
    </source>
</evidence>
<gene>
    <name evidence="4" type="ORF">PCOR1329_LOCUS54420</name>
</gene>
<evidence type="ECO:0000313" key="4">
    <source>
        <dbReference type="EMBL" id="CAK0867495.1"/>
    </source>
</evidence>
<keyword evidence="5" id="KW-1185">Reference proteome</keyword>
<evidence type="ECO:0000256" key="3">
    <source>
        <dbReference type="SAM" id="SignalP"/>
    </source>
</evidence>
<keyword evidence="3" id="KW-0732">Signal</keyword>
<protein>
    <submittedName>
        <fullName evidence="4">Uncharacterized protein</fullName>
    </submittedName>
</protein>
<evidence type="ECO:0000313" key="5">
    <source>
        <dbReference type="Proteomes" id="UP001189429"/>
    </source>
</evidence>
<feature type="transmembrane region" description="Helical" evidence="2">
    <location>
        <begin position="294"/>
        <end position="316"/>
    </location>
</feature>
<reference evidence="4" key="1">
    <citation type="submission" date="2023-10" db="EMBL/GenBank/DDBJ databases">
        <authorList>
            <person name="Chen Y."/>
            <person name="Shah S."/>
            <person name="Dougan E. K."/>
            <person name="Thang M."/>
            <person name="Chan C."/>
        </authorList>
    </citation>
    <scope>NUCLEOTIDE SEQUENCE [LARGE SCALE GENOMIC DNA]</scope>
</reference>
<keyword evidence="2" id="KW-0472">Membrane</keyword>
<dbReference type="Proteomes" id="UP001189429">
    <property type="component" value="Unassembled WGS sequence"/>
</dbReference>
<comment type="caution">
    <text evidence="4">The sequence shown here is derived from an EMBL/GenBank/DDBJ whole genome shotgun (WGS) entry which is preliminary data.</text>
</comment>
<keyword evidence="2" id="KW-1133">Transmembrane helix</keyword>
<feature type="signal peptide" evidence="3">
    <location>
        <begin position="1"/>
        <end position="18"/>
    </location>
</feature>
<organism evidence="4 5">
    <name type="scientific">Prorocentrum cordatum</name>
    <dbReference type="NCBI Taxonomy" id="2364126"/>
    <lineage>
        <taxon>Eukaryota</taxon>
        <taxon>Sar</taxon>
        <taxon>Alveolata</taxon>
        <taxon>Dinophyceae</taxon>
        <taxon>Prorocentrales</taxon>
        <taxon>Prorocentraceae</taxon>
        <taxon>Prorocentrum</taxon>
    </lineage>
</organism>
<proteinExistence type="predicted"/>
<feature type="region of interest" description="Disordered" evidence="1">
    <location>
        <begin position="335"/>
        <end position="354"/>
    </location>
</feature>
<feature type="chain" id="PRO_5046419900" evidence="3">
    <location>
        <begin position="19"/>
        <end position="382"/>
    </location>
</feature>